<evidence type="ECO:0000313" key="3">
    <source>
        <dbReference type="EMBL" id="KAG1543522.1"/>
    </source>
</evidence>
<dbReference type="InterPro" id="IPR050863">
    <property type="entry name" value="CenT-Element_Derived"/>
</dbReference>
<feature type="compositionally biased region" description="Acidic residues" evidence="1">
    <location>
        <begin position="245"/>
        <end position="262"/>
    </location>
</feature>
<name>A0A9P6YAH2_RHIOR</name>
<dbReference type="PANTHER" id="PTHR19303">
    <property type="entry name" value="TRANSPOSON"/>
    <property type="match status" value="1"/>
</dbReference>
<dbReference type="PANTHER" id="PTHR19303:SF73">
    <property type="entry name" value="PROTEIN PDC2"/>
    <property type="match status" value="1"/>
</dbReference>
<organism evidence="3 4">
    <name type="scientific">Rhizopus oryzae</name>
    <name type="common">Mucormycosis agent</name>
    <name type="synonym">Rhizopus arrhizus var. delemar</name>
    <dbReference type="NCBI Taxonomy" id="64495"/>
    <lineage>
        <taxon>Eukaryota</taxon>
        <taxon>Fungi</taxon>
        <taxon>Fungi incertae sedis</taxon>
        <taxon>Mucoromycota</taxon>
        <taxon>Mucoromycotina</taxon>
        <taxon>Mucoromycetes</taxon>
        <taxon>Mucorales</taxon>
        <taxon>Mucorineae</taxon>
        <taxon>Rhizopodaceae</taxon>
        <taxon>Rhizopus</taxon>
    </lineage>
</organism>
<dbReference type="Pfam" id="PF03184">
    <property type="entry name" value="DDE_1"/>
    <property type="match status" value="1"/>
</dbReference>
<dbReference type="InterPro" id="IPR004875">
    <property type="entry name" value="DDE_SF_endonuclease_dom"/>
</dbReference>
<reference evidence="3" key="1">
    <citation type="journal article" date="2020" name="Microb. Genom.">
        <title>Genetic diversity of clinical and environmental Mucorales isolates obtained from an investigation of mucormycosis cases among solid organ transplant recipients.</title>
        <authorList>
            <person name="Nguyen M.H."/>
            <person name="Kaul D."/>
            <person name="Muto C."/>
            <person name="Cheng S.J."/>
            <person name="Richter R.A."/>
            <person name="Bruno V.M."/>
            <person name="Liu G."/>
            <person name="Beyhan S."/>
            <person name="Sundermann A.J."/>
            <person name="Mounaud S."/>
            <person name="Pasculle A.W."/>
            <person name="Nierman W.C."/>
            <person name="Driscoll E."/>
            <person name="Cumbie R."/>
            <person name="Clancy C.J."/>
            <person name="Dupont C.L."/>
        </authorList>
    </citation>
    <scope>NUCLEOTIDE SEQUENCE</scope>
    <source>
        <strain evidence="3">GL16</strain>
    </source>
</reference>
<feature type="domain" description="DDE-1" evidence="2">
    <location>
        <begin position="64"/>
        <end position="186"/>
    </location>
</feature>
<dbReference type="Proteomes" id="UP000717996">
    <property type="component" value="Unassembled WGS sequence"/>
</dbReference>
<dbReference type="AlphaFoldDB" id="A0A9P6YAH2"/>
<accession>A0A9P6YAH2</accession>
<sequence>MHIESASVDITSENIQNELRKVEELLEPYDPVDIMNFDETGLYYQKPPRRTVCSKSLDGLKKSKTRLTVGLLCNSDGTYKGQPIVIAQDKSPKRFKPRANLLSMTAIGKKHELNVAFGRQNRKIALLLDNASVHKIRIPLNNIKLIFLLANTTSKLQALAAGSLLFVGVIDSFKAHFRAQQYDRALCLYITNAWLKVKPETINGMLPNFPGNFDNKVTDVSQLNLEADESEMIVCYTTSTTNNEETAEGNIDETEENDNTEQDEQRIDIVEFPLDDLDRKLHRRIRMSLTDSYAELSQSKEQTDLRSYFTKNLKRERASRMDAQIDFLLLARNPSTIESKIIRSVAAMIEKLPKQAIKDEIKETELCHRYVDAFLSPLFDSPNEDVLFRWSVLMSLYLTNITNQEAAPLNSGSITKRRPDSCISELEGLYFDASLGFVEVKPSSEDDNKQTLSKDLVRLGMFSKNAIDRWGMRGCLSIQVVGHKATFFLTTQPSADLYIMMELCIIHMPSCLADMSTYIMQFDEIAAFLQCYSS</sequence>
<feature type="region of interest" description="Disordered" evidence="1">
    <location>
        <begin position="241"/>
        <end position="263"/>
    </location>
</feature>
<evidence type="ECO:0000256" key="1">
    <source>
        <dbReference type="SAM" id="MobiDB-lite"/>
    </source>
</evidence>
<evidence type="ECO:0000259" key="2">
    <source>
        <dbReference type="Pfam" id="PF03184"/>
    </source>
</evidence>
<dbReference type="EMBL" id="JAANIT010000915">
    <property type="protein sequence ID" value="KAG1543522.1"/>
    <property type="molecule type" value="Genomic_DNA"/>
</dbReference>
<dbReference type="GO" id="GO:0003677">
    <property type="term" value="F:DNA binding"/>
    <property type="evidence" value="ECO:0007669"/>
    <property type="project" value="TreeGrafter"/>
</dbReference>
<proteinExistence type="predicted"/>
<dbReference type="GO" id="GO:0005634">
    <property type="term" value="C:nucleus"/>
    <property type="evidence" value="ECO:0007669"/>
    <property type="project" value="TreeGrafter"/>
</dbReference>
<gene>
    <name evidence="3" type="ORF">G6F51_006618</name>
</gene>
<comment type="caution">
    <text evidence="3">The sequence shown here is derived from an EMBL/GenBank/DDBJ whole genome shotgun (WGS) entry which is preliminary data.</text>
</comment>
<protein>
    <recommendedName>
        <fullName evidence="2">DDE-1 domain-containing protein</fullName>
    </recommendedName>
</protein>
<evidence type="ECO:0000313" key="4">
    <source>
        <dbReference type="Proteomes" id="UP000717996"/>
    </source>
</evidence>
<dbReference type="OrthoDB" id="2225686at2759"/>